<keyword evidence="4" id="KW-1185">Reference proteome</keyword>
<gene>
    <name evidence="3" type="ORF">THSYN_20840</name>
</gene>
<dbReference type="RefSeq" id="WP_100920842.1">
    <property type="nucleotide sequence ID" value="NZ_CP020370.1"/>
</dbReference>
<dbReference type="KEGG" id="tsy:THSYN_20840"/>
<dbReference type="Pfam" id="PF13173">
    <property type="entry name" value="AAA_14"/>
    <property type="match status" value="1"/>
</dbReference>
<accession>A0A2K8UC55</accession>
<organism evidence="3 4">
    <name type="scientific">Candidatus Thiodictyon syntrophicum</name>
    <dbReference type="NCBI Taxonomy" id="1166950"/>
    <lineage>
        <taxon>Bacteria</taxon>
        <taxon>Pseudomonadati</taxon>
        <taxon>Pseudomonadota</taxon>
        <taxon>Gammaproteobacteria</taxon>
        <taxon>Chromatiales</taxon>
        <taxon>Chromatiaceae</taxon>
        <taxon>Thiodictyon</taxon>
    </lineage>
</organism>
<dbReference type="SUPFAM" id="SSF52540">
    <property type="entry name" value="P-loop containing nucleoside triphosphate hydrolases"/>
    <property type="match status" value="1"/>
</dbReference>
<dbReference type="InterPro" id="IPR041682">
    <property type="entry name" value="AAA_14"/>
</dbReference>
<feature type="domain" description="AAA" evidence="1">
    <location>
        <begin position="18"/>
        <end position="133"/>
    </location>
</feature>
<dbReference type="AlphaFoldDB" id="A0A2K8UC55"/>
<dbReference type="EMBL" id="CP020370">
    <property type="protein sequence ID" value="AUB83146.1"/>
    <property type="molecule type" value="Genomic_DNA"/>
</dbReference>
<dbReference type="PANTHER" id="PTHR43566:SF2">
    <property type="entry name" value="DUF4143 DOMAIN-CONTAINING PROTEIN"/>
    <property type="match status" value="1"/>
</dbReference>
<dbReference type="InterPro" id="IPR027417">
    <property type="entry name" value="P-loop_NTPase"/>
</dbReference>
<evidence type="ECO:0000259" key="1">
    <source>
        <dbReference type="Pfam" id="PF13173"/>
    </source>
</evidence>
<dbReference type="OrthoDB" id="9771844at2"/>
<dbReference type="Proteomes" id="UP000232638">
    <property type="component" value="Chromosome"/>
</dbReference>
<reference evidence="3 4" key="1">
    <citation type="submission" date="2017-03" db="EMBL/GenBank/DDBJ databases">
        <title>Complete genome sequence of Candidatus 'Thiodictyon syntrophicum' sp. nov. strain Cad16T, a photolithoautotroph purple sulfur bacterium isolated from an alpine meromictic lake.</title>
        <authorList>
            <person name="Luedin S.M."/>
            <person name="Pothier J.F."/>
            <person name="Danza F."/>
            <person name="Storelli N."/>
            <person name="Wittwer M."/>
            <person name="Tonolla M."/>
        </authorList>
    </citation>
    <scope>NUCLEOTIDE SEQUENCE [LARGE SCALE GENOMIC DNA]</scope>
    <source>
        <strain evidence="3 4">Cad16T</strain>
    </source>
</reference>
<name>A0A2K8UC55_9GAMM</name>
<proteinExistence type="predicted"/>
<dbReference type="PANTHER" id="PTHR43566">
    <property type="entry name" value="CONSERVED PROTEIN"/>
    <property type="match status" value="1"/>
</dbReference>
<evidence type="ECO:0000313" key="3">
    <source>
        <dbReference type="EMBL" id="AUB83146.1"/>
    </source>
</evidence>
<evidence type="ECO:0000259" key="2">
    <source>
        <dbReference type="Pfam" id="PF13635"/>
    </source>
</evidence>
<sequence>MIYRQIEPTLRRLAAGFPILALTGPRQSGKTTLARALFADRPYVSLEDPAERAFAQEDPRGFLARFAAGAVFDEAQRWPDLFSWLQGMVDEVRVPGRFVLTGSQQFGLLAHITQSLAGRVGVAHLLALSVTELSAPPLPPLELDRVLLAGGYPAIHAHAIPPGDWLAAYVETYLERDVRQLVNIVDLNTFQRFLKLCAGRTGQLLNLSALAGEAGISAGTARAWLGVLEASYLVHLLPPYHRNFGKRLVKTPKLYFLDAGLAAWLLGIRDPTTLALHPLRGALFETLIVSEVLKHRRNAGAPPDLYFWRDNNGLEADLLIEEGAALQPVEIKSGRTVTPDYIRAAQKAGRILGDAGRLPWLVHGGEDTYERSGVRVVGWRSLGAALAGS</sequence>
<protein>
    <submittedName>
        <fullName evidence="3">AAA family ATPase</fullName>
    </submittedName>
</protein>
<evidence type="ECO:0000313" key="4">
    <source>
        <dbReference type="Proteomes" id="UP000232638"/>
    </source>
</evidence>
<feature type="domain" description="DUF4143" evidence="2">
    <location>
        <begin position="175"/>
        <end position="334"/>
    </location>
</feature>
<dbReference type="Pfam" id="PF13635">
    <property type="entry name" value="DUF4143"/>
    <property type="match status" value="1"/>
</dbReference>
<dbReference type="InterPro" id="IPR025420">
    <property type="entry name" value="DUF4143"/>
</dbReference>